<evidence type="ECO:0000256" key="12">
    <source>
        <dbReference type="ARBA" id="ARBA00022777"/>
    </source>
</evidence>
<evidence type="ECO:0000256" key="14">
    <source>
        <dbReference type="ARBA" id="ARBA00022989"/>
    </source>
</evidence>
<evidence type="ECO:0000256" key="9">
    <source>
        <dbReference type="ARBA" id="ARBA00022729"/>
    </source>
</evidence>
<dbReference type="FunFam" id="3.30.200.20:FF:000039">
    <property type="entry name" value="receptor-like protein kinase FERONIA"/>
    <property type="match status" value="1"/>
</dbReference>
<dbReference type="InterPro" id="IPR008271">
    <property type="entry name" value="Ser/Thr_kinase_AS"/>
</dbReference>
<keyword evidence="16" id="KW-0675">Receptor</keyword>
<evidence type="ECO:0000256" key="6">
    <source>
        <dbReference type="ARBA" id="ARBA00022614"/>
    </source>
</evidence>
<dbReference type="InterPro" id="IPR045272">
    <property type="entry name" value="ANXUR1/2-like"/>
</dbReference>
<keyword evidence="23" id="KW-1185">Reference proteome</keyword>
<evidence type="ECO:0000256" key="8">
    <source>
        <dbReference type="ARBA" id="ARBA00022692"/>
    </source>
</evidence>
<dbReference type="STRING" id="35608.A0A2U1NUN8"/>
<dbReference type="InterPro" id="IPR001245">
    <property type="entry name" value="Ser-Thr/Tyr_kinase_cat_dom"/>
</dbReference>
<dbReference type="OrthoDB" id="1694454at2759"/>
<evidence type="ECO:0000256" key="19">
    <source>
        <dbReference type="ARBA" id="ARBA00048679"/>
    </source>
</evidence>
<name>A0A2U1NUN8_ARTAN</name>
<dbReference type="Proteomes" id="UP000245207">
    <property type="component" value="Unassembled WGS sequence"/>
</dbReference>
<evidence type="ECO:0000313" key="22">
    <source>
        <dbReference type="EMBL" id="PWA77180.1"/>
    </source>
</evidence>
<gene>
    <name evidence="22" type="ORF">CTI12_AA225680</name>
</gene>
<dbReference type="InterPro" id="IPR025886">
    <property type="entry name" value="PP2-like"/>
</dbReference>
<evidence type="ECO:0000256" key="4">
    <source>
        <dbReference type="ARBA" id="ARBA00022527"/>
    </source>
</evidence>
<keyword evidence="8" id="KW-0812">Transmembrane</keyword>
<dbReference type="InterPro" id="IPR000719">
    <property type="entry name" value="Prot_kinase_dom"/>
</dbReference>
<sequence>MDQEALRIFSETAYCCIKEERADRPYINQVVKRLEKAMELQSMYENPELPRNAVDSTSSNHLRLKNLEHLKIGLNDIEMATEKFANKYCIGSGGYGMVYKAQLEHFDSSNSSSIEGKNKCDLPKKRSMVAVKRIHNREGEQGFIAEIEILTSCKHENIISLLGFCDEDRDHMILVYELASKGSLEDYMGNSEKMTNLTWMQRLKICLGIAHGLNYIHTNTDQDKQKIIHRDIKSANILLDENWEARIADFGLSKIHPADQEASTLNTNMIAGTDMYLDPEYQKSGRLNKKSDIYSFGVVLLEILTGRLAHDRIFTDVNEKGIAPFARDHFEKGTLMEFVDHKIKEETNEHVFSLSKGPNKESLDILSKIAFRCLAETQAERPSIDVVINELKKALNFQENHKDSLKLSLQDIKLATKTFNQDNLIGHGDFGNVYKGHTHGHNYIAAKRLGRKSAEGEAEFMTELEILMEYKHENVIGLVGYCDEEDEKIIVYEYASRGSLDKYLSDDSLTWVMRLKICIDIAIGLEFLHGTVSSPEMVIHRDISSSNVLLFDDWKAKITDFGLSLVCPTNQDVDYVIDNVTGTIGYRDPLYSKTGFLTKESDIFSLGAVLFDILCGKLSSEKLDDEYLYLPFLAKQHYHLEKLDELVFEGIKEQIVPQSYSTFTRIALQCLHHRRERRPTAYEVIIQLKKALEFQVDFEIWELKLPKDYNEIIQMSKCPEDYMTIKKEDLYNIFSKGILLQQDKVLLSFDGIGERNALVSATIFSYKSSCPHEWKSLPESRFESVAEMSDVSNLNIEIKTDTRLLSPNVVYGVYLLFKLYDSRKVSTKPMYVNLKYRVGSENLHAYFAKQRDEEWMMIELYRFLNQNEDVMFTFLIESFSSCYCGDGAIYVEGIEFLAIDKVKHEEIGKLKEVQQVLESNFNVDHVQQLPANFEEIFEIHRNYDELFWLGEVNGKKLLVVSAKAALYKVSNVDLFTSKPSSQSRFTFFDLDLARFPLSSKLS</sequence>
<feature type="domain" description="Protein kinase" evidence="21">
    <location>
        <begin position="419"/>
        <end position="692"/>
    </location>
</feature>
<keyword evidence="4" id="KW-0723">Serine/threonine-protein kinase</keyword>
<keyword evidence="17" id="KW-0325">Glycoprotein</keyword>
<keyword evidence="3" id="KW-1003">Cell membrane</keyword>
<comment type="catalytic activity">
    <reaction evidence="18">
        <text>L-threonyl-[protein] + ATP = O-phospho-L-threonyl-[protein] + ADP + H(+)</text>
        <dbReference type="Rhea" id="RHEA:46608"/>
        <dbReference type="Rhea" id="RHEA-COMP:11060"/>
        <dbReference type="Rhea" id="RHEA-COMP:11605"/>
        <dbReference type="ChEBI" id="CHEBI:15378"/>
        <dbReference type="ChEBI" id="CHEBI:30013"/>
        <dbReference type="ChEBI" id="CHEBI:30616"/>
        <dbReference type="ChEBI" id="CHEBI:61977"/>
        <dbReference type="ChEBI" id="CHEBI:456216"/>
        <dbReference type="EC" id="2.7.11.1"/>
    </reaction>
</comment>
<evidence type="ECO:0000256" key="13">
    <source>
        <dbReference type="ARBA" id="ARBA00022840"/>
    </source>
</evidence>
<dbReference type="InterPro" id="IPR008266">
    <property type="entry name" value="Tyr_kinase_AS"/>
</dbReference>
<dbReference type="SMART" id="SM00220">
    <property type="entry name" value="S_TKc"/>
    <property type="match status" value="2"/>
</dbReference>
<dbReference type="GO" id="GO:0005524">
    <property type="term" value="F:ATP binding"/>
    <property type="evidence" value="ECO:0007669"/>
    <property type="project" value="UniProtKB-UniRule"/>
</dbReference>
<evidence type="ECO:0000256" key="2">
    <source>
        <dbReference type="ARBA" id="ARBA00012513"/>
    </source>
</evidence>
<keyword evidence="11 20" id="KW-0547">Nucleotide-binding</keyword>
<evidence type="ECO:0000256" key="5">
    <source>
        <dbReference type="ARBA" id="ARBA00022553"/>
    </source>
</evidence>
<evidence type="ECO:0000256" key="18">
    <source>
        <dbReference type="ARBA" id="ARBA00047899"/>
    </source>
</evidence>
<accession>A0A2U1NUN8</accession>
<proteinExistence type="predicted"/>
<evidence type="ECO:0000256" key="1">
    <source>
        <dbReference type="ARBA" id="ARBA00004162"/>
    </source>
</evidence>
<dbReference type="FunFam" id="1.10.510.10:FF:000358">
    <property type="entry name" value="Putative leucine-rich repeat receptor-like serine/threonine-protein kinase"/>
    <property type="match status" value="1"/>
</dbReference>
<keyword evidence="13 20" id="KW-0067">ATP-binding</keyword>
<dbReference type="GO" id="GO:0009506">
    <property type="term" value="C:plasmodesma"/>
    <property type="evidence" value="ECO:0007669"/>
    <property type="project" value="TreeGrafter"/>
</dbReference>
<organism evidence="22 23">
    <name type="scientific">Artemisia annua</name>
    <name type="common">Sweet wormwood</name>
    <dbReference type="NCBI Taxonomy" id="35608"/>
    <lineage>
        <taxon>Eukaryota</taxon>
        <taxon>Viridiplantae</taxon>
        <taxon>Streptophyta</taxon>
        <taxon>Embryophyta</taxon>
        <taxon>Tracheophyta</taxon>
        <taxon>Spermatophyta</taxon>
        <taxon>Magnoliopsida</taxon>
        <taxon>eudicotyledons</taxon>
        <taxon>Gunneridae</taxon>
        <taxon>Pentapetalae</taxon>
        <taxon>asterids</taxon>
        <taxon>campanulids</taxon>
        <taxon>Asterales</taxon>
        <taxon>Asteraceae</taxon>
        <taxon>Asteroideae</taxon>
        <taxon>Anthemideae</taxon>
        <taxon>Artemisiinae</taxon>
        <taxon>Artemisia</taxon>
    </lineage>
</organism>
<comment type="caution">
    <text evidence="22">The sequence shown here is derived from an EMBL/GenBank/DDBJ whole genome shotgun (WGS) entry which is preliminary data.</text>
</comment>
<evidence type="ECO:0000256" key="20">
    <source>
        <dbReference type="PROSITE-ProRule" id="PRU10141"/>
    </source>
</evidence>
<dbReference type="GO" id="GO:0004714">
    <property type="term" value="F:transmembrane receptor protein tyrosine kinase activity"/>
    <property type="evidence" value="ECO:0007669"/>
    <property type="project" value="InterPro"/>
</dbReference>
<evidence type="ECO:0000259" key="21">
    <source>
        <dbReference type="PROSITE" id="PS50011"/>
    </source>
</evidence>
<dbReference type="PANTHER" id="PTHR27003:SF471">
    <property type="entry name" value="VASCULAR ENDOTHELIAL GROWTH FACTOR RECEPTOR 2 (VEGFR2)-RELATED"/>
    <property type="match status" value="1"/>
</dbReference>
<dbReference type="PROSITE" id="PS00107">
    <property type="entry name" value="PROTEIN_KINASE_ATP"/>
    <property type="match status" value="1"/>
</dbReference>
<dbReference type="AlphaFoldDB" id="A0A2U1NUN8"/>
<keyword evidence="12 22" id="KW-0418">Kinase</keyword>
<dbReference type="Gene3D" id="3.30.200.20">
    <property type="entry name" value="Phosphorylase Kinase, domain 1"/>
    <property type="match status" value="2"/>
</dbReference>
<keyword evidence="6" id="KW-0433">Leucine-rich repeat</keyword>
<keyword evidence="10" id="KW-0677">Repeat</keyword>
<dbReference type="Pfam" id="PF14299">
    <property type="entry name" value="PP2"/>
    <property type="match status" value="1"/>
</dbReference>
<dbReference type="GO" id="GO:0005886">
    <property type="term" value="C:plasma membrane"/>
    <property type="evidence" value="ECO:0007669"/>
    <property type="project" value="UniProtKB-SubCell"/>
</dbReference>
<feature type="domain" description="Protein kinase" evidence="21">
    <location>
        <begin position="84"/>
        <end position="395"/>
    </location>
</feature>
<dbReference type="SUPFAM" id="SSF56112">
    <property type="entry name" value="Protein kinase-like (PK-like)"/>
    <property type="match status" value="2"/>
</dbReference>
<evidence type="ECO:0000256" key="17">
    <source>
        <dbReference type="ARBA" id="ARBA00023180"/>
    </source>
</evidence>
<comment type="subcellular location">
    <subcellularLocation>
        <location evidence="1">Cell membrane</location>
        <topology evidence="1">Single-pass membrane protein</topology>
    </subcellularLocation>
</comment>
<dbReference type="GO" id="GO:0004674">
    <property type="term" value="F:protein serine/threonine kinase activity"/>
    <property type="evidence" value="ECO:0007669"/>
    <property type="project" value="UniProtKB-KW"/>
</dbReference>
<keyword evidence="5" id="KW-0597">Phosphoprotein</keyword>
<evidence type="ECO:0000256" key="7">
    <source>
        <dbReference type="ARBA" id="ARBA00022679"/>
    </source>
</evidence>
<dbReference type="EC" id="2.7.11.1" evidence="2"/>
<dbReference type="Gene3D" id="1.10.510.10">
    <property type="entry name" value="Transferase(Phosphotransferase) domain 1"/>
    <property type="match status" value="2"/>
</dbReference>
<protein>
    <recommendedName>
        <fullName evidence="2">non-specific serine/threonine protein kinase</fullName>
        <ecNumber evidence="2">2.7.11.1</ecNumber>
    </recommendedName>
</protein>
<dbReference type="InterPro" id="IPR017441">
    <property type="entry name" value="Protein_kinase_ATP_BS"/>
</dbReference>
<feature type="binding site" evidence="20">
    <location>
        <position position="447"/>
    </location>
    <ligand>
        <name>ATP</name>
        <dbReference type="ChEBI" id="CHEBI:30616"/>
    </ligand>
</feature>
<dbReference type="InterPro" id="IPR011009">
    <property type="entry name" value="Kinase-like_dom_sf"/>
</dbReference>
<dbReference type="PROSITE" id="PS00108">
    <property type="entry name" value="PROTEIN_KINASE_ST"/>
    <property type="match status" value="1"/>
</dbReference>
<evidence type="ECO:0000256" key="16">
    <source>
        <dbReference type="ARBA" id="ARBA00023170"/>
    </source>
</evidence>
<evidence type="ECO:0000256" key="10">
    <source>
        <dbReference type="ARBA" id="ARBA00022737"/>
    </source>
</evidence>
<keyword evidence="15" id="KW-0472">Membrane</keyword>
<comment type="catalytic activity">
    <reaction evidence="19">
        <text>L-seryl-[protein] + ATP = O-phospho-L-seryl-[protein] + ADP + H(+)</text>
        <dbReference type="Rhea" id="RHEA:17989"/>
        <dbReference type="Rhea" id="RHEA-COMP:9863"/>
        <dbReference type="Rhea" id="RHEA-COMP:11604"/>
        <dbReference type="ChEBI" id="CHEBI:15378"/>
        <dbReference type="ChEBI" id="CHEBI:29999"/>
        <dbReference type="ChEBI" id="CHEBI:30616"/>
        <dbReference type="ChEBI" id="CHEBI:83421"/>
        <dbReference type="ChEBI" id="CHEBI:456216"/>
        <dbReference type="EC" id="2.7.11.1"/>
    </reaction>
</comment>
<evidence type="ECO:0000313" key="23">
    <source>
        <dbReference type="Proteomes" id="UP000245207"/>
    </source>
</evidence>
<dbReference type="PROSITE" id="PS00109">
    <property type="entry name" value="PROTEIN_KINASE_TYR"/>
    <property type="match status" value="1"/>
</dbReference>
<evidence type="ECO:0000256" key="11">
    <source>
        <dbReference type="ARBA" id="ARBA00022741"/>
    </source>
</evidence>
<dbReference type="EMBL" id="PKPP01002162">
    <property type="protein sequence ID" value="PWA77180.1"/>
    <property type="molecule type" value="Genomic_DNA"/>
</dbReference>
<evidence type="ECO:0000256" key="3">
    <source>
        <dbReference type="ARBA" id="ARBA00022475"/>
    </source>
</evidence>
<evidence type="ECO:0000256" key="15">
    <source>
        <dbReference type="ARBA" id="ARBA00023136"/>
    </source>
</evidence>
<dbReference type="PANTHER" id="PTHR27003">
    <property type="entry name" value="OS07G0166700 PROTEIN"/>
    <property type="match status" value="1"/>
</dbReference>
<dbReference type="PROSITE" id="PS50011">
    <property type="entry name" value="PROTEIN_KINASE_DOM"/>
    <property type="match status" value="2"/>
</dbReference>
<keyword evidence="14" id="KW-1133">Transmembrane helix</keyword>
<keyword evidence="9" id="KW-0732">Signal</keyword>
<keyword evidence="7" id="KW-0808">Transferase</keyword>
<reference evidence="22 23" key="1">
    <citation type="journal article" date="2018" name="Mol. Plant">
        <title>The genome of Artemisia annua provides insight into the evolution of Asteraceae family and artemisinin biosynthesis.</title>
        <authorList>
            <person name="Shen Q."/>
            <person name="Zhang L."/>
            <person name="Liao Z."/>
            <person name="Wang S."/>
            <person name="Yan T."/>
            <person name="Shi P."/>
            <person name="Liu M."/>
            <person name="Fu X."/>
            <person name="Pan Q."/>
            <person name="Wang Y."/>
            <person name="Lv Z."/>
            <person name="Lu X."/>
            <person name="Zhang F."/>
            <person name="Jiang W."/>
            <person name="Ma Y."/>
            <person name="Chen M."/>
            <person name="Hao X."/>
            <person name="Li L."/>
            <person name="Tang Y."/>
            <person name="Lv G."/>
            <person name="Zhou Y."/>
            <person name="Sun X."/>
            <person name="Brodelius P.E."/>
            <person name="Rose J.K.C."/>
            <person name="Tang K."/>
        </authorList>
    </citation>
    <scope>NUCLEOTIDE SEQUENCE [LARGE SCALE GENOMIC DNA]</scope>
    <source>
        <strain evidence="23">cv. Huhao1</strain>
        <tissue evidence="22">Leaf</tissue>
    </source>
</reference>
<dbReference type="Pfam" id="PF07714">
    <property type="entry name" value="PK_Tyr_Ser-Thr"/>
    <property type="match status" value="2"/>
</dbReference>